<feature type="transmembrane region" description="Helical" evidence="1">
    <location>
        <begin position="20"/>
        <end position="44"/>
    </location>
</feature>
<dbReference type="AlphaFoldDB" id="S9SFG5"/>
<sequence>MPERIDNASIVAALTAPAWVPVLSTINVVLSFVSLSMGLAFLVWRWHRAARSNTAGEG</sequence>
<protein>
    <submittedName>
        <fullName evidence="2">Uncharacterized protein</fullName>
    </submittedName>
</protein>
<keyword evidence="1" id="KW-0812">Transmembrane</keyword>
<keyword evidence="1" id="KW-1133">Transmembrane helix</keyword>
<evidence type="ECO:0000313" key="2">
    <source>
        <dbReference type="EMBL" id="EPY03479.1"/>
    </source>
</evidence>
<dbReference type="STRING" id="1316936.K678_00170"/>
<dbReference type="RefSeq" id="WP_021130425.1">
    <property type="nucleotide sequence ID" value="NZ_AQPH01000001.1"/>
</dbReference>
<proteinExistence type="predicted"/>
<accession>S9SFG5</accession>
<organism evidence="2 3">
    <name type="scientific">Magnetospirillum fulvum MGU-K5</name>
    <dbReference type="NCBI Taxonomy" id="1316936"/>
    <lineage>
        <taxon>Bacteria</taxon>
        <taxon>Pseudomonadati</taxon>
        <taxon>Pseudomonadota</taxon>
        <taxon>Alphaproteobacteria</taxon>
        <taxon>Rhodospirillales</taxon>
        <taxon>Rhodospirillaceae</taxon>
        <taxon>Magnetospirillum</taxon>
    </lineage>
</organism>
<evidence type="ECO:0000256" key="1">
    <source>
        <dbReference type="SAM" id="Phobius"/>
    </source>
</evidence>
<reference evidence="2 3" key="1">
    <citation type="submission" date="2013-04" db="EMBL/GenBank/DDBJ databases">
        <authorList>
            <person name="Kuznetsov B."/>
            <person name="Ivanovsky R."/>
        </authorList>
    </citation>
    <scope>NUCLEOTIDE SEQUENCE [LARGE SCALE GENOMIC DNA]</scope>
    <source>
        <strain evidence="2 3">MGU-K5</strain>
    </source>
</reference>
<keyword evidence="1" id="KW-0472">Membrane</keyword>
<evidence type="ECO:0000313" key="3">
    <source>
        <dbReference type="Proteomes" id="UP000015350"/>
    </source>
</evidence>
<dbReference type="EMBL" id="AQPH01000001">
    <property type="protein sequence ID" value="EPY03479.1"/>
    <property type="molecule type" value="Genomic_DNA"/>
</dbReference>
<name>S9SFG5_MAGFU</name>
<comment type="caution">
    <text evidence="2">The sequence shown here is derived from an EMBL/GenBank/DDBJ whole genome shotgun (WGS) entry which is preliminary data.</text>
</comment>
<dbReference type="Proteomes" id="UP000015350">
    <property type="component" value="Unassembled WGS sequence"/>
</dbReference>
<gene>
    <name evidence="2" type="ORF">K678_00170</name>
</gene>